<dbReference type="InterPro" id="IPR014352">
    <property type="entry name" value="FERM/acyl-CoA-bd_prot_sf"/>
</dbReference>
<evidence type="ECO:0000259" key="5">
    <source>
        <dbReference type="PROSITE" id="PS51228"/>
    </source>
</evidence>
<dbReference type="GO" id="GO:0000062">
    <property type="term" value="F:fatty-acyl-CoA binding"/>
    <property type="evidence" value="ECO:0007669"/>
    <property type="project" value="InterPro"/>
</dbReference>
<dbReference type="OrthoDB" id="346910at2759"/>
<dbReference type="PROSITE" id="PS00880">
    <property type="entry name" value="ACB_1"/>
    <property type="match status" value="1"/>
</dbReference>
<reference evidence="6" key="1">
    <citation type="submission" date="2020-12" db="EMBL/GenBank/DDBJ databases">
        <title>Metabolic potential, ecology and presence of endohyphal bacteria is reflected in genomic diversity of Mucoromycotina.</title>
        <authorList>
            <person name="Muszewska A."/>
            <person name="Okrasinska A."/>
            <person name="Steczkiewicz K."/>
            <person name="Drgas O."/>
            <person name="Orlowska M."/>
            <person name="Perlinska-Lenart U."/>
            <person name="Aleksandrzak-Piekarczyk T."/>
            <person name="Szatraj K."/>
            <person name="Zielenkiewicz U."/>
            <person name="Pilsyk S."/>
            <person name="Malc E."/>
            <person name="Mieczkowski P."/>
            <person name="Kruszewska J.S."/>
            <person name="Biernat P."/>
            <person name="Pawlowska J."/>
        </authorList>
    </citation>
    <scope>NUCLEOTIDE SEQUENCE</scope>
    <source>
        <strain evidence="6">WA0000017839</strain>
    </source>
</reference>
<dbReference type="PRINTS" id="PR00689">
    <property type="entry name" value="ACOABINDINGP"/>
</dbReference>
<accession>A0A8H7RIN1</accession>
<dbReference type="AlphaFoldDB" id="A0A8H7RIN1"/>
<organism evidence="6 7">
    <name type="scientific">Mucor saturninus</name>
    <dbReference type="NCBI Taxonomy" id="64648"/>
    <lineage>
        <taxon>Eukaryota</taxon>
        <taxon>Fungi</taxon>
        <taxon>Fungi incertae sedis</taxon>
        <taxon>Mucoromycota</taxon>
        <taxon>Mucoromycotina</taxon>
        <taxon>Mucoromycetes</taxon>
        <taxon>Mucorales</taxon>
        <taxon>Mucorineae</taxon>
        <taxon>Mucoraceae</taxon>
        <taxon>Mucor</taxon>
    </lineage>
</organism>
<dbReference type="Pfam" id="PF00887">
    <property type="entry name" value="ACBP"/>
    <property type="match status" value="1"/>
</dbReference>
<keyword evidence="2" id="KW-0446">Lipid-binding</keyword>
<dbReference type="InterPro" id="IPR035984">
    <property type="entry name" value="Acyl-CoA-binding_sf"/>
</dbReference>
<feature type="region of interest" description="Disordered" evidence="4">
    <location>
        <begin position="121"/>
        <end position="209"/>
    </location>
</feature>
<evidence type="ECO:0000256" key="2">
    <source>
        <dbReference type="ARBA" id="ARBA00023121"/>
    </source>
</evidence>
<proteinExistence type="inferred from homology"/>
<evidence type="ECO:0000313" key="6">
    <source>
        <dbReference type="EMBL" id="KAG2211727.1"/>
    </source>
</evidence>
<comment type="caution">
    <text evidence="6">The sequence shown here is derived from an EMBL/GenBank/DDBJ whole genome shotgun (WGS) entry which is preliminary data.</text>
</comment>
<dbReference type="PROSITE" id="PS51228">
    <property type="entry name" value="ACB_2"/>
    <property type="match status" value="1"/>
</dbReference>
<dbReference type="PROSITE" id="PS00018">
    <property type="entry name" value="EF_HAND_1"/>
    <property type="match status" value="1"/>
</dbReference>
<keyword evidence="3" id="KW-0175">Coiled coil</keyword>
<dbReference type="PANTHER" id="PTHR23310:SF62">
    <property type="entry name" value="ACYL-COA BINDING PROTEIN 1, ISOFORM A"/>
    <property type="match status" value="1"/>
</dbReference>
<sequence length="407" mass="45942">MNIIPPHYSDRYICQRYNKALYIVQHLPNSSNVQPTKDQKLELYSYYKQVSQGDIETQRPGIFDVVGRAKWDAWKKLEGMSELEAKHRYVEILLQVAMEAYKKPAGRAQAHQIIQSFAVMQPSGESGDSSSEEEDEDDSSADGSVDAEELAYLRQVEKSIPGRPPTSSSRQWRGGASSRASSTGQMSMRTAPTEFRSSSSRSVDLRPMTTSRARSSRVYDENFDDSVNPWVLHPSARQPQFHHIPNRPSIVQQDAYRSPMSTSSSVTATQYNNSSMVNERSGPSDQHILLGPATKRAIESLQQEIETLNERIHGLRKEMVDRDNKRLIPVKKSSSTSSSSSSSTPEDGWKWVIKAAVKHAILNLMTGSILFLVLYKTKSPIAHVIIRMIGRFWQRFKLYILMSKAVV</sequence>
<feature type="compositionally biased region" description="Low complexity" evidence="4">
    <location>
        <begin position="167"/>
        <end position="185"/>
    </location>
</feature>
<protein>
    <recommendedName>
        <fullName evidence="5">ACB domain-containing protein</fullName>
    </recommendedName>
</protein>
<feature type="compositionally biased region" description="Acidic residues" evidence="4">
    <location>
        <begin position="130"/>
        <end position="149"/>
    </location>
</feature>
<evidence type="ECO:0000256" key="1">
    <source>
        <dbReference type="ARBA" id="ARBA00005567"/>
    </source>
</evidence>
<dbReference type="GO" id="GO:0006631">
    <property type="term" value="P:fatty acid metabolic process"/>
    <property type="evidence" value="ECO:0007669"/>
    <property type="project" value="TreeGrafter"/>
</dbReference>
<evidence type="ECO:0000256" key="4">
    <source>
        <dbReference type="SAM" id="MobiDB-lite"/>
    </source>
</evidence>
<feature type="compositionally biased region" description="Polar residues" evidence="4">
    <location>
        <begin position="186"/>
        <end position="209"/>
    </location>
</feature>
<dbReference type="SUPFAM" id="SSF47027">
    <property type="entry name" value="Acyl-CoA binding protein"/>
    <property type="match status" value="1"/>
</dbReference>
<dbReference type="InterPro" id="IPR018247">
    <property type="entry name" value="EF_Hand_1_Ca_BS"/>
</dbReference>
<dbReference type="Gene3D" id="1.20.80.10">
    <property type="match status" value="1"/>
</dbReference>
<evidence type="ECO:0000256" key="3">
    <source>
        <dbReference type="SAM" id="Coils"/>
    </source>
</evidence>
<gene>
    <name evidence="6" type="ORF">INT47_008824</name>
</gene>
<feature type="compositionally biased region" description="Low complexity" evidence="4">
    <location>
        <begin position="333"/>
        <end position="344"/>
    </location>
</feature>
<feature type="domain" description="ACB" evidence="5">
    <location>
        <begin position="13"/>
        <end position="102"/>
    </location>
</feature>
<dbReference type="Proteomes" id="UP000603453">
    <property type="component" value="Unassembled WGS sequence"/>
</dbReference>
<dbReference type="PANTHER" id="PTHR23310">
    <property type="entry name" value="ACYL-COA-BINDING PROTEIN, ACBP"/>
    <property type="match status" value="1"/>
</dbReference>
<keyword evidence="7" id="KW-1185">Reference proteome</keyword>
<dbReference type="EMBL" id="JAEPRD010000008">
    <property type="protein sequence ID" value="KAG2211727.1"/>
    <property type="molecule type" value="Genomic_DNA"/>
</dbReference>
<comment type="similarity">
    <text evidence="1">Belongs to the ACBP family.</text>
</comment>
<name>A0A8H7RIN1_9FUNG</name>
<feature type="region of interest" description="Disordered" evidence="4">
    <location>
        <begin position="327"/>
        <end position="346"/>
    </location>
</feature>
<dbReference type="InterPro" id="IPR022408">
    <property type="entry name" value="Acyl-CoA-binding_prot_CS"/>
</dbReference>
<feature type="coiled-coil region" evidence="3">
    <location>
        <begin position="298"/>
        <end position="325"/>
    </location>
</feature>
<evidence type="ECO:0000313" key="7">
    <source>
        <dbReference type="Proteomes" id="UP000603453"/>
    </source>
</evidence>
<dbReference type="InterPro" id="IPR000582">
    <property type="entry name" value="Acyl-CoA-binding_protein"/>
</dbReference>